<dbReference type="EMBL" id="GBXM01060376">
    <property type="protein sequence ID" value="JAH48201.1"/>
    <property type="molecule type" value="Transcribed_RNA"/>
</dbReference>
<protein>
    <submittedName>
        <fullName evidence="1">Uncharacterized protein</fullName>
    </submittedName>
</protein>
<sequence>MQSYLKMYVLKNIKIQPLSRMFDIQ</sequence>
<dbReference type="AlphaFoldDB" id="A0A0E9T3K1"/>
<proteinExistence type="predicted"/>
<reference evidence="1" key="2">
    <citation type="journal article" date="2015" name="Fish Shellfish Immunol.">
        <title>Early steps in the European eel (Anguilla anguilla)-Vibrio vulnificus interaction in the gills: Role of the RtxA13 toxin.</title>
        <authorList>
            <person name="Callol A."/>
            <person name="Pajuelo D."/>
            <person name="Ebbesson L."/>
            <person name="Teles M."/>
            <person name="MacKenzie S."/>
            <person name="Amaro C."/>
        </authorList>
    </citation>
    <scope>NUCLEOTIDE SEQUENCE</scope>
</reference>
<evidence type="ECO:0000313" key="1">
    <source>
        <dbReference type="EMBL" id="JAH48201.1"/>
    </source>
</evidence>
<accession>A0A0E9T3K1</accession>
<reference evidence="1" key="1">
    <citation type="submission" date="2014-11" db="EMBL/GenBank/DDBJ databases">
        <authorList>
            <person name="Amaro Gonzalez C."/>
        </authorList>
    </citation>
    <scope>NUCLEOTIDE SEQUENCE</scope>
</reference>
<organism evidence="1">
    <name type="scientific">Anguilla anguilla</name>
    <name type="common">European freshwater eel</name>
    <name type="synonym">Muraena anguilla</name>
    <dbReference type="NCBI Taxonomy" id="7936"/>
    <lineage>
        <taxon>Eukaryota</taxon>
        <taxon>Metazoa</taxon>
        <taxon>Chordata</taxon>
        <taxon>Craniata</taxon>
        <taxon>Vertebrata</taxon>
        <taxon>Euteleostomi</taxon>
        <taxon>Actinopterygii</taxon>
        <taxon>Neopterygii</taxon>
        <taxon>Teleostei</taxon>
        <taxon>Anguilliformes</taxon>
        <taxon>Anguillidae</taxon>
        <taxon>Anguilla</taxon>
    </lineage>
</organism>
<name>A0A0E9T3K1_ANGAN</name>